<evidence type="ECO:0000313" key="3">
    <source>
        <dbReference type="Proteomes" id="UP001140562"/>
    </source>
</evidence>
<protein>
    <submittedName>
        <fullName evidence="2">Uncharacterized protein</fullName>
    </submittedName>
</protein>
<proteinExistence type="predicted"/>
<feature type="compositionally biased region" description="Low complexity" evidence="1">
    <location>
        <begin position="141"/>
        <end position="155"/>
    </location>
</feature>
<comment type="caution">
    <text evidence="2">The sequence shown here is derived from an EMBL/GenBank/DDBJ whole genome shotgun (WGS) entry which is preliminary data.</text>
</comment>
<sequence length="246" mass="26371">MSSQEGGSQPDGNGAKFKDPFVTDAVFGISLPPSSNILAPSNPELESPQYGLYDEIGPLDIYPIPTPHYATSATPSTRYAESPGAFSISSTATSMTSYSPATAISKPAYRVRQVSPLESRPPVSRHRTPDEPSIRTTHGLSTVRESSTSSSSASTVVTETGKVEARKQLPATHKLCRIKICVSVCGEISYGCSDQAVLAQSLSCTYVEYSYHIQRAEARNNTGRSKAKRHTTLEYVTNSGPSSKSE</sequence>
<feature type="compositionally biased region" description="Polar residues" evidence="1">
    <location>
        <begin position="234"/>
        <end position="246"/>
    </location>
</feature>
<keyword evidence="3" id="KW-1185">Reference proteome</keyword>
<organism evidence="2 3">
    <name type="scientific">Didymella glomerata</name>
    <dbReference type="NCBI Taxonomy" id="749621"/>
    <lineage>
        <taxon>Eukaryota</taxon>
        <taxon>Fungi</taxon>
        <taxon>Dikarya</taxon>
        <taxon>Ascomycota</taxon>
        <taxon>Pezizomycotina</taxon>
        <taxon>Dothideomycetes</taxon>
        <taxon>Pleosporomycetidae</taxon>
        <taxon>Pleosporales</taxon>
        <taxon>Pleosporineae</taxon>
        <taxon>Didymellaceae</taxon>
        <taxon>Didymella</taxon>
    </lineage>
</organism>
<dbReference type="AlphaFoldDB" id="A0A9W8WTI9"/>
<dbReference type="Proteomes" id="UP001140562">
    <property type="component" value="Unassembled WGS sequence"/>
</dbReference>
<dbReference type="EMBL" id="JAPEUV010000110">
    <property type="protein sequence ID" value="KAJ4332740.1"/>
    <property type="molecule type" value="Genomic_DNA"/>
</dbReference>
<name>A0A9W8WTI9_9PLEO</name>
<feature type="region of interest" description="Disordered" evidence="1">
    <location>
        <begin position="219"/>
        <end position="246"/>
    </location>
</feature>
<evidence type="ECO:0000256" key="1">
    <source>
        <dbReference type="SAM" id="MobiDB-lite"/>
    </source>
</evidence>
<feature type="region of interest" description="Disordered" evidence="1">
    <location>
        <begin position="109"/>
        <end position="155"/>
    </location>
</feature>
<reference evidence="2" key="1">
    <citation type="submission" date="2022-10" db="EMBL/GenBank/DDBJ databases">
        <title>Tapping the CABI collections for fungal endophytes: first genome assemblies for Collariella, Neodidymelliopsis, Ascochyta clinopodiicola, Didymella pomorum, Didymosphaeria variabile, Neocosmospora piperis and Neocucurbitaria cava.</title>
        <authorList>
            <person name="Hill R."/>
        </authorList>
    </citation>
    <scope>NUCLEOTIDE SEQUENCE</scope>
    <source>
        <strain evidence="2">IMI 360193</strain>
    </source>
</reference>
<accession>A0A9W8WTI9</accession>
<evidence type="ECO:0000313" key="2">
    <source>
        <dbReference type="EMBL" id="KAJ4332740.1"/>
    </source>
</evidence>
<gene>
    <name evidence="2" type="ORF">N0V87_008166</name>
</gene>